<reference evidence="2" key="1">
    <citation type="submission" date="2020-02" db="EMBL/GenBank/DDBJ databases">
        <authorList>
            <person name="Palmer J.M."/>
        </authorList>
    </citation>
    <scope>NUCLEOTIDE SEQUENCE</scope>
    <source>
        <strain evidence="2">EPUS1.4</strain>
        <tissue evidence="2">Thallus</tissue>
    </source>
</reference>
<keyword evidence="1" id="KW-0732">Signal</keyword>
<evidence type="ECO:0008006" key="4">
    <source>
        <dbReference type="Google" id="ProtNLM"/>
    </source>
</evidence>
<protein>
    <recommendedName>
        <fullName evidence="4">LysM domain-containing protein</fullName>
    </recommendedName>
</protein>
<dbReference type="AlphaFoldDB" id="A0A8H7ADR9"/>
<gene>
    <name evidence="2" type="ORF">GJ744_012442</name>
</gene>
<organism evidence="2 3">
    <name type="scientific">Endocarpon pusillum</name>
    <dbReference type="NCBI Taxonomy" id="364733"/>
    <lineage>
        <taxon>Eukaryota</taxon>
        <taxon>Fungi</taxon>
        <taxon>Dikarya</taxon>
        <taxon>Ascomycota</taxon>
        <taxon>Pezizomycotina</taxon>
        <taxon>Eurotiomycetes</taxon>
        <taxon>Chaetothyriomycetidae</taxon>
        <taxon>Verrucariales</taxon>
        <taxon>Verrucariaceae</taxon>
        <taxon>Endocarpon</taxon>
    </lineage>
</organism>
<accession>A0A8H7ADR9</accession>
<dbReference type="OrthoDB" id="3438781at2759"/>
<evidence type="ECO:0000256" key="1">
    <source>
        <dbReference type="SAM" id="SignalP"/>
    </source>
</evidence>
<name>A0A8H7ADR9_9EURO</name>
<evidence type="ECO:0000313" key="3">
    <source>
        <dbReference type="Proteomes" id="UP000606974"/>
    </source>
</evidence>
<evidence type="ECO:0000313" key="2">
    <source>
        <dbReference type="EMBL" id="KAF7505907.1"/>
    </source>
</evidence>
<dbReference type="Proteomes" id="UP000606974">
    <property type="component" value="Unassembled WGS sequence"/>
</dbReference>
<keyword evidence="3" id="KW-1185">Reference proteome</keyword>
<comment type="caution">
    <text evidence="2">The sequence shown here is derived from an EMBL/GenBank/DDBJ whole genome shotgun (WGS) entry which is preliminary data.</text>
</comment>
<dbReference type="EMBL" id="JAACFV010000098">
    <property type="protein sequence ID" value="KAF7505907.1"/>
    <property type="molecule type" value="Genomic_DNA"/>
</dbReference>
<feature type="signal peptide" evidence="1">
    <location>
        <begin position="1"/>
        <end position="21"/>
    </location>
</feature>
<feature type="chain" id="PRO_5033994443" description="LysM domain-containing protein" evidence="1">
    <location>
        <begin position="22"/>
        <end position="297"/>
    </location>
</feature>
<proteinExistence type="predicted"/>
<sequence length="297" mass="31343">MDSVICILVLTMVLLLTNTAAVRIVHREACPENYKPCSLPGVSNSSVTVVDDSLSGLYVDLVSSVKPQPVIRDLGANQVHHQARDMSVRICCAEGMDCRQLNVWVLPFCWDRFTTNFFLPDGSYGNIFTGYYKSASGAIANLVSGDIALPNGRTANIYSDAPQARPVTSLLAVPTPWTSKGLGTAIPNNELGTAPSYAAIPAQTTLAPVNNLSFPSVTSIAEPTGTPITLNVTSHPGYGAASTSASYGLGPPPTPNSTIVTPLIGAATNNVVRRTHLISTLMLLGCFMDIIESSSFA</sequence>